<dbReference type="Gene3D" id="3.40.50.1820">
    <property type="entry name" value="alpha/beta hydrolase"/>
    <property type="match status" value="1"/>
</dbReference>
<name>A0A553WH00_9SPHN</name>
<evidence type="ECO:0000313" key="4">
    <source>
        <dbReference type="EMBL" id="TSB03958.1"/>
    </source>
</evidence>
<feature type="domain" description="Flavin reductase like" evidence="3">
    <location>
        <begin position="263"/>
        <end position="407"/>
    </location>
</feature>
<sequence>MTIRYVREFKGFAGIRLESDDIGTADDPSIILLHGFGQTRKVWEDVALGLEQAGRHVINVDLRGHGGSDWPSDSRYGFDAYVEDLRAVLGQMRTRPVVVAAMHSGWIATAALAEDAATLASGLILVDPPAEQGAQTVRAAAESLSASLLQGLAKPDYDTRLLDMFHVDGTGERLSVAAPHINIPVLLIRGALGNVEPDTASPAFVAAFPDVEAIDVDGGGLLVNAERTEAFNGLLIDFLERKQPRFIPEYRSGSDARTLRDAMGCFATGITIITAHAADGRPVGLTANSFTSVSLDPPLLLVCIANNAGSAQTLRAAESFAVNVLQIGQQPVSNLFAGKGEDRFAGTRWEVGEYGAPILPSSLGIFECTRHALHEAGDHFLLVGKVEKASFEPRRDPLLYFRGKYRRLHFT</sequence>
<dbReference type="GO" id="GO:0016787">
    <property type="term" value="F:hydrolase activity"/>
    <property type="evidence" value="ECO:0007669"/>
    <property type="project" value="UniProtKB-KW"/>
</dbReference>
<keyword evidence="5" id="KW-1185">Reference proteome</keyword>
<dbReference type="Proteomes" id="UP000320160">
    <property type="component" value="Unassembled WGS sequence"/>
</dbReference>
<dbReference type="Pfam" id="PF01613">
    <property type="entry name" value="Flavin_Reduct"/>
    <property type="match status" value="1"/>
</dbReference>
<dbReference type="SUPFAM" id="SSF50475">
    <property type="entry name" value="FMN-binding split barrel"/>
    <property type="match status" value="1"/>
</dbReference>
<dbReference type="InterPro" id="IPR029058">
    <property type="entry name" value="AB_hydrolase_fold"/>
</dbReference>
<dbReference type="GO" id="GO:0042602">
    <property type="term" value="F:riboflavin reductase (NADPH) activity"/>
    <property type="evidence" value="ECO:0007669"/>
    <property type="project" value="TreeGrafter"/>
</dbReference>
<dbReference type="AlphaFoldDB" id="A0A553WH00"/>
<evidence type="ECO:0000256" key="1">
    <source>
        <dbReference type="ARBA" id="ARBA00008898"/>
    </source>
</evidence>
<dbReference type="InterPro" id="IPR002563">
    <property type="entry name" value="Flavin_Rdtase-like_dom"/>
</dbReference>
<evidence type="ECO:0000313" key="5">
    <source>
        <dbReference type="Proteomes" id="UP000320160"/>
    </source>
</evidence>
<accession>A0A553WH00</accession>
<dbReference type="PANTHER" id="PTHR30466">
    <property type="entry name" value="FLAVIN REDUCTASE"/>
    <property type="match status" value="1"/>
</dbReference>
<dbReference type="Gene3D" id="2.30.110.10">
    <property type="entry name" value="Electron Transport, Fmn-binding Protein, Chain A"/>
    <property type="match status" value="1"/>
</dbReference>
<evidence type="ECO:0000256" key="2">
    <source>
        <dbReference type="ARBA" id="ARBA00023002"/>
    </source>
</evidence>
<keyword evidence="2" id="KW-0560">Oxidoreductase</keyword>
<dbReference type="RefSeq" id="WP_143774831.1">
    <property type="nucleotide sequence ID" value="NZ_OZ260107.1"/>
</dbReference>
<keyword evidence="4" id="KW-0378">Hydrolase</keyword>
<reference evidence="4 5" key="1">
    <citation type="submission" date="2019-07" db="EMBL/GenBank/DDBJ databases">
        <authorList>
            <person name="Park M."/>
        </authorList>
    </citation>
    <scope>NUCLEOTIDE SEQUENCE [LARGE SCALE GENOMIC DNA]</scope>
    <source>
        <strain evidence="4 5">KCTC32445</strain>
    </source>
</reference>
<proteinExistence type="inferred from homology"/>
<dbReference type="SUPFAM" id="SSF53474">
    <property type="entry name" value="alpha/beta-Hydrolases"/>
    <property type="match status" value="1"/>
</dbReference>
<comment type="caution">
    <text evidence="4">The sequence shown here is derived from an EMBL/GenBank/DDBJ whole genome shotgun (WGS) entry which is preliminary data.</text>
</comment>
<evidence type="ECO:0000259" key="3">
    <source>
        <dbReference type="SMART" id="SM00903"/>
    </source>
</evidence>
<organism evidence="4 5">
    <name type="scientific">Sphingorhabdus contaminans</name>
    <dbReference type="NCBI Taxonomy" id="1343899"/>
    <lineage>
        <taxon>Bacteria</taxon>
        <taxon>Pseudomonadati</taxon>
        <taxon>Pseudomonadota</taxon>
        <taxon>Alphaproteobacteria</taxon>
        <taxon>Sphingomonadales</taxon>
        <taxon>Sphingomonadaceae</taxon>
        <taxon>Sphingorhabdus</taxon>
    </lineage>
</organism>
<dbReference type="SMART" id="SM00903">
    <property type="entry name" value="Flavin_Reduct"/>
    <property type="match status" value="1"/>
</dbReference>
<comment type="similarity">
    <text evidence="1">Belongs to the non-flavoprotein flavin reductase family.</text>
</comment>
<dbReference type="InterPro" id="IPR050268">
    <property type="entry name" value="NADH-dep_flavin_reductase"/>
</dbReference>
<gene>
    <name evidence="4" type="ORF">FOM92_00485</name>
</gene>
<dbReference type="PANTHER" id="PTHR30466:SF11">
    <property type="entry name" value="FLAVIN-DEPENDENT MONOOXYGENASE, REDUCTASE SUBUNIT HSAB"/>
    <property type="match status" value="1"/>
</dbReference>
<dbReference type="OrthoDB" id="9792858at2"/>
<dbReference type="Pfam" id="PF12697">
    <property type="entry name" value="Abhydrolase_6"/>
    <property type="match status" value="1"/>
</dbReference>
<dbReference type="InterPro" id="IPR012349">
    <property type="entry name" value="Split_barrel_FMN-bd"/>
</dbReference>
<dbReference type="InterPro" id="IPR000073">
    <property type="entry name" value="AB_hydrolase_1"/>
</dbReference>
<dbReference type="GO" id="GO:0010181">
    <property type="term" value="F:FMN binding"/>
    <property type="evidence" value="ECO:0007669"/>
    <property type="project" value="InterPro"/>
</dbReference>
<dbReference type="EMBL" id="VKKU01000001">
    <property type="protein sequence ID" value="TSB03958.1"/>
    <property type="molecule type" value="Genomic_DNA"/>
</dbReference>
<protein>
    <submittedName>
        <fullName evidence="4">Alpha/beta fold hydrolase</fullName>
    </submittedName>
</protein>